<dbReference type="GO" id="GO:0000162">
    <property type="term" value="P:L-tryptophan biosynthetic process"/>
    <property type="evidence" value="ECO:0007669"/>
    <property type="project" value="UniProtKB-UniPathway"/>
</dbReference>
<dbReference type="InterPro" id="IPR001240">
    <property type="entry name" value="PRAI_dom"/>
</dbReference>
<organism evidence="10 11">
    <name type="scientific">Candida orthopsilosis (strain 90-125)</name>
    <name type="common">Yeast</name>
    <dbReference type="NCBI Taxonomy" id="1136231"/>
    <lineage>
        <taxon>Eukaryota</taxon>
        <taxon>Fungi</taxon>
        <taxon>Dikarya</taxon>
        <taxon>Ascomycota</taxon>
        <taxon>Saccharomycotina</taxon>
        <taxon>Pichiomycetes</taxon>
        <taxon>Debaryomycetaceae</taxon>
        <taxon>Candida/Lodderomyces clade</taxon>
        <taxon>Candida</taxon>
    </lineage>
</organism>
<comment type="similarity">
    <text evidence="2">Belongs to the TrpF family.</text>
</comment>
<feature type="domain" description="N-(5'phosphoribosyl) anthranilate isomerase (PRAI)" evidence="9">
    <location>
        <begin position="70"/>
        <end position="235"/>
    </location>
</feature>
<dbReference type="KEGG" id="cot:CORT_0B10650"/>
<dbReference type="Gene3D" id="3.20.20.70">
    <property type="entry name" value="Aldolase class I"/>
    <property type="match status" value="1"/>
</dbReference>
<proteinExistence type="inferred from homology"/>
<accession>H8X245</accession>
<dbReference type="eggNOG" id="KOG4202">
    <property type="taxonomic scope" value="Eukaryota"/>
</dbReference>
<evidence type="ECO:0000256" key="4">
    <source>
        <dbReference type="ARBA" id="ARBA00022272"/>
    </source>
</evidence>
<evidence type="ECO:0000256" key="2">
    <source>
        <dbReference type="ARBA" id="ARBA00007571"/>
    </source>
</evidence>
<dbReference type="PANTHER" id="PTHR42894">
    <property type="entry name" value="N-(5'-PHOSPHORIBOSYL)ANTHRANILATE ISOMERASE"/>
    <property type="match status" value="1"/>
</dbReference>
<dbReference type="Pfam" id="PF00697">
    <property type="entry name" value="PRAI"/>
    <property type="match status" value="1"/>
</dbReference>
<dbReference type="Proteomes" id="UP000005018">
    <property type="component" value="Chromosome 2"/>
</dbReference>
<name>H8X245_CANO9</name>
<dbReference type="PANTHER" id="PTHR42894:SF1">
    <property type="entry name" value="N-(5'-PHOSPHORIBOSYL)ANTHRANILATE ISOMERASE"/>
    <property type="match status" value="1"/>
</dbReference>
<evidence type="ECO:0000313" key="11">
    <source>
        <dbReference type="Proteomes" id="UP000005018"/>
    </source>
</evidence>
<dbReference type="RefSeq" id="XP_003868201.1">
    <property type="nucleotide sequence ID" value="XM_003868153.1"/>
</dbReference>
<keyword evidence="6" id="KW-0822">Tryptophan biosynthesis</keyword>
<evidence type="ECO:0000256" key="3">
    <source>
        <dbReference type="ARBA" id="ARBA00012572"/>
    </source>
</evidence>
<evidence type="ECO:0000256" key="6">
    <source>
        <dbReference type="ARBA" id="ARBA00022822"/>
    </source>
</evidence>
<comment type="pathway">
    <text evidence="1">Amino-acid biosynthesis; L-tryptophan biosynthesis; L-tryptophan from chorismate: step 3/5.</text>
</comment>
<dbReference type="CDD" id="cd00405">
    <property type="entry name" value="PRAI"/>
    <property type="match status" value="1"/>
</dbReference>
<gene>
    <name evidence="10" type="ORF">CORT_0B10650</name>
</gene>
<keyword evidence="8 10" id="KW-0413">Isomerase</keyword>
<dbReference type="UniPathway" id="UPA00035">
    <property type="reaction ID" value="UER00042"/>
</dbReference>
<dbReference type="InterPro" id="IPR013785">
    <property type="entry name" value="Aldolase_TIM"/>
</dbReference>
<dbReference type="EMBL" id="HE681720">
    <property type="protein sequence ID" value="CCG22766.1"/>
    <property type="molecule type" value="Genomic_DNA"/>
</dbReference>
<keyword evidence="5" id="KW-0028">Amino-acid biosynthesis</keyword>
<dbReference type="GeneID" id="14539100"/>
<dbReference type="EC" id="5.3.1.24" evidence="3"/>
<dbReference type="SUPFAM" id="SSF51366">
    <property type="entry name" value="Ribulose-phoshate binding barrel"/>
    <property type="match status" value="1"/>
</dbReference>
<evidence type="ECO:0000256" key="1">
    <source>
        <dbReference type="ARBA" id="ARBA00004664"/>
    </source>
</evidence>
<dbReference type="HAMAP" id="MF_00135">
    <property type="entry name" value="PRAI"/>
    <property type="match status" value="1"/>
</dbReference>
<dbReference type="AlphaFoldDB" id="H8X245"/>
<dbReference type="InterPro" id="IPR011060">
    <property type="entry name" value="RibuloseP-bd_barrel"/>
</dbReference>
<evidence type="ECO:0000256" key="5">
    <source>
        <dbReference type="ARBA" id="ARBA00022605"/>
    </source>
</evidence>
<evidence type="ECO:0000256" key="7">
    <source>
        <dbReference type="ARBA" id="ARBA00023141"/>
    </source>
</evidence>
<reference evidence="10 11" key="1">
    <citation type="journal article" date="2012" name="PLoS ONE">
        <title>Sequence and analysis of the genome of the pathogenic yeast Candida orthopsilosis.</title>
        <authorList>
            <person name="Riccombeni A."/>
            <person name="Vidanes G."/>
            <person name="Proux-Wera E."/>
            <person name="Wolfe K.H."/>
            <person name="Butler G."/>
        </authorList>
    </citation>
    <scope>NUCLEOTIDE SEQUENCE [LARGE SCALE GENOMIC DNA]</scope>
    <source>
        <strain evidence="10 11">Co 90-125</strain>
    </source>
</reference>
<keyword evidence="11" id="KW-1185">Reference proteome</keyword>
<dbReference type="OrthoDB" id="524799at2759"/>
<evidence type="ECO:0000313" key="10">
    <source>
        <dbReference type="EMBL" id="CCG22766.1"/>
    </source>
</evidence>
<protein>
    <recommendedName>
        <fullName evidence="4">N-(5'-phosphoribosyl)anthranilate isomerase</fullName>
        <ecNumber evidence="3">5.3.1.24</ecNumber>
    </recommendedName>
</protein>
<dbReference type="InterPro" id="IPR044643">
    <property type="entry name" value="TrpF_fam"/>
</dbReference>
<sequence length="241" mass="26525">MKLVKICGVKTLESAETAILNGADLIGCILVPQKSRTIDFSTAKQIAQFVKRGRPQSVAQMMSHLSQKCDSFASPVDYFEYVSKLVLDNGPFLVGVFQNQSRDEVLKIANEIGLDFIQLHGSEQKLDYTNDEFGLVPRYVVPQDTEQLKHDSEELMKRGVLSLPLLDSAQGGEGKVIDWEYISGNLNFTRAILAGGLTPENIRDTKDVKNILGFDVSGGVETDGEKDLTKIIRFIAGGKSL</sequence>
<keyword evidence="7" id="KW-0057">Aromatic amino acid biosynthesis</keyword>
<evidence type="ECO:0000256" key="8">
    <source>
        <dbReference type="ARBA" id="ARBA00023235"/>
    </source>
</evidence>
<dbReference type="HOGENOM" id="CLU_076364_1_0_1"/>
<evidence type="ECO:0000259" key="9">
    <source>
        <dbReference type="Pfam" id="PF00697"/>
    </source>
</evidence>
<dbReference type="GO" id="GO:0004640">
    <property type="term" value="F:phosphoribosylanthranilate isomerase activity"/>
    <property type="evidence" value="ECO:0007669"/>
    <property type="project" value="UniProtKB-EC"/>
</dbReference>